<dbReference type="EMBL" id="LR798199">
    <property type="protein sequence ID" value="CAB5155935.1"/>
    <property type="molecule type" value="Genomic_DNA"/>
</dbReference>
<accession>A0A6J7WA41</accession>
<proteinExistence type="predicted"/>
<name>A0A6J7WA41_9CAUD</name>
<organism evidence="1">
    <name type="scientific">uncultured Caudovirales phage</name>
    <dbReference type="NCBI Taxonomy" id="2100421"/>
    <lineage>
        <taxon>Viruses</taxon>
        <taxon>Duplodnaviria</taxon>
        <taxon>Heunggongvirae</taxon>
        <taxon>Uroviricota</taxon>
        <taxon>Caudoviricetes</taxon>
        <taxon>Peduoviridae</taxon>
        <taxon>Maltschvirus</taxon>
        <taxon>Maltschvirus maltsch</taxon>
    </lineage>
</organism>
<evidence type="ECO:0000313" key="1">
    <source>
        <dbReference type="EMBL" id="CAB5155935.1"/>
    </source>
</evidence>
<reference evidence="1" key="1">
    <citation type="submission" date="2020-05" db="EMBL/GenBank/DDBJ databases">
        <authorList>
            <person name="Chiriac C."/>
            <person name="Salcher M."/>
            <person name="Ghai R."/>
            <person name="Kavagutti S V."/>
        </authorList>
    </citation>
    <scope>NUCLEOTIDE SEQUENCE</scope>
</reference>
<sequence length="102" mass="11574">MSGKFPEPPMSAVEAYDLTMSKFYTDHDKLCIETINYVNNRIKELSLEGEIGIVVGLYDDHAAEEVAKHYSNFGYTTEVTVSHDDDRLFEIDISWDLGGVQH</sequence>
<gene>
    <name evidence="1" type="ORF">UFOVP150_38</name>
</gene>
<protein>
    <submittedName>
        <fullName evidence="1">Uncharacterized protein</fullName>
    </submittedName>
</protein>